<dbReference type="AlphaFoldDB" id="A0A1I5BBP1"/>
<reference evidence="2 3" key="1">
    <citation type="submission" date="2016-10" db="EMBL/GenBank/DDBJ databases">
        <authorList>
            <person name="de Groot N.N."/>
        </authorList>
    </citation>
    <scope>NUCLEOTIDE SEQUENCE [LARGE SCALE GENOMIC DNA]</scope>
    <source>
        <strain evidence="2 3">DSM 17794</strain>
    </source>
</reference>
<dbReference type="SUPFAM" id="SSF56281">
    <property type="entry name" value="Metallo-hydrolase/oxidoreductase"/>
    <property type="match status" value="1"/>
</dbReference>
<feature type="domain" description="Metallo-beta-lactamase" evidence="1">
    <location>
        <begin position="44"/>
        <end position="192"/>
    </location>
</feature>
<dbReference type="Proteomes" id="UP000199153">
    <property type="component" value="Unassembled WGS sequence"/>
</dbReference>
<gene>
    <name evidence="2" type="ORF">SAMN05660413_02288</name>
</gene>
<organism evidence="2 3">
    <name type="scientific">Salegentibacter flavus</name>
    <dbReference type="NCBI Taxonomy" id="287099"/>
    <lineage>
        <taxon>Bacteria</taxon>
        <taxon>Pseudomonadati</taxon>
        <taxon>Bacteroidota</taxon>
        <taxon>Flavobacteriia</taxon>
        <taxon>Flavobacteriales</taxon>
        <taxon>Flavobacteriaceae</taxon>
        <taxon>Salegentibacter</taxon>
    </lineage>
</organism>
<dbReference type="RefSeq" id="WP_093409714.1">
    <property type="nucleotide sequence ID" value="NZ_FOVL01000014.1"/>
</dbReference>
<dbReference type="Pfam" id="PF12706">
    <property type="entry name" value="Lactamase_B_2"/>
    <property type="match status" value="1"/>
</dbReference>
<proteinExistence type="predicted"/>
<protein>
    <submittedName>
        <fullName evidence="2">Ribonuclease BN, tRNA processing enzyme</fullName>
    </submittedName>
</protein>
<sequence>MEIEILGCRGKIKASAPKYKNHSGFLIDEKLLIDVGEEAFLERKPRAIIFTHFHPDHAYFVFKEETFSPGIPHYGPEPHPLLPNLRIISAKTEILGYRIIPIPVIHAKNLKSFGYVVEKDGKRVFFTGDVAWIEKAHLKEIGQVDLIITEATLIQKGGRINRSGDKIYGHTGIPDLIRILSPLSPKLIFTHYGVWFYKNIDKSKEKLKSLEPQGTKIIPAFDGLKIKV</sequence>
<dbReference type="OrthoDB" id="9803916at2"/>
<dbReference type="STRING" id="287099.SAMN05660413_02288"/>
<accession>A0A1I5BBP1</accession>
<dbReference type="InterPro" id="IPR036866">
    <property type="entry name" value="RibonucZ/Hydroxyglut_hydro"/>
</dbReference>
<keyword evidence="3" id="KW-1185">Reference proteome</keyword>
<dbReference type="InterPro" id="IPR001279">
    <property type="entry name" value="Metallo-B-lactamas"/>
</dbReference>
<evidence type="ECO:0000313" key="3">
    <source>
        <dbReference type="Proteomes" id="UP000199153"/>
    </source>
</evidence>
<dbReference type="Gene3D" id="3.60.15.10">
    <property type="entry name" value="Ribonuclease Z/Hydroxyacylglutathione hydrolase-like"/>
    <property type="match status" value="1"/>
</dbReference>
<name>A0A1I5BBP1_9FLAO</name>
<evidence type="ECO:0000259" key="1">
    <source>
        <dbReference type="Pfam" id="PF12706"/>
    </source>
</evidence>
<dbReference type="PANTHER" id="PTHR42663">
    <property type="entry name" value="HYDROLASE C777.06C-RELATED-RELATED"/>
    <property type="match status" value="1"/>
</dbReference>
<evidence type="ECO:0000313" key="2">
    <source>
        <dbReference type="EMBL" id="SFN72125.1"/>
    </source>
</evidence>
<dbReference type="PANTHER" id="PTHR42663:SF6">
    <property type="entry name" value="HYDROLASE C777.06C-RELATED"/>
    <property type="match status" value="1"/>
</dbReference>
<dbReference type="EMBL" id="FOVL01000014">
    <property type="protein sequence ID" value="SFN72125.1"/>
    <property type="molecule type" value="Genomic_DNA"/>
</dbReference>